<protein>
    <submittedName>
        <fullName evidence="2">Uncharacterized protein</fullName>
    </submittedName>
</protein>
<evidence type="ECO:0000313" key="2">
    <source>
        <dbReference type="EMBL" id="QRO79590.1"/>
    </source>
</evidence>
<proteinExistence type="predicted"/>
<feature type="region of interest" description="Disordered" evidence="1">
    <location>
        <begin position="71"/>
        <end position="91"/>
    </location>
</feature>
<dbReference type="EMBL" id="CP069483">
    <property type="protein sequence ID" value="QRO79590.1"/>
    <property type="molecule type" value="Genomic_DNA"/>
</dbReference>
<dbReference type="Proteomes" id="UP000625568">
    <property type="component" value="Chromosome 2"/>
</dbReference>
<evidence type="ECO:0000313" key="3">
    <source>
        <dbReference type="Proteomes" id="UP000625568"/>
    </source>
</evidence>
<dbReference type="AlphaFoldDB" id="A0A892IFI7"/>
<reference evidence="2 3" key="1">
    <citation type="submission" date="2021-02" db="EMBL/GenBank/DDBJ databases">
        <title>FDA dAtabase for Regulatory Grade micrObial Sequences (FDA-ARGOS): Supporting development and validation of Infectious Disease Dx tests.</title>
        <authorList>
            <person name="Minogue T."/>
            <person name="Wolcott M."/>
            <person name="Wasieloski L."/>
            <person name="Aguilar W."/>
            <person name="Moore D."/>
            <person name="Jaissle J."/>
            <person name="Tallon L."/>
            <person name="Sadzewicz L."/>
            <person name="Zhao X."/>
            <person name="Boylan J."/>
            <person name="Ott S."/>
            <person name="Bowen H."/>
            <person name="Vavikolanu K."/>
            <person name="Mehta A."/>
            <person name="Aluvathingal J."/>
            <person name="Nadendla S."/>
            <person name="Yan Y."/>
            <person name="Sichtig H."/>
        </authorList>
    </citation>
    <scope>NUCLEOTIDE SEQUENCE [LARGE SCALE GENOMIC DNA]</scope>
    <source>
        <strain evidence="2 3">FDAARGOS_1272</strain>
    </source>
</reference>
<evidence type="ECO:0000256" key="1">
    <source>
        <dbReference type="SAM" id="MobiDB-lite"/>
    </source>
</evidence>
<accession>A0A892IFI7</accession>
<dbReference type="RefSeq" id="WP_123806753.1">
    <property type="nucleotide sequence ID" value="NZ_CABVPR010000002.1"/>
</dbReference>
<sequence>MVVKDGGGSWGGWCSVRRLGLEQRIYDKCRIETAGSKIVDTRGEHVDAGAGDHALTAVMIDSPFHATHTVPMTETAQTPGFEDLPVRDRLT</sequence>
<keyword evidence="3" id="KW-1185">Reference proteome</keyword>
<dbReference type="GeneID" id="93129472"/>
<name>A0A892IFI7_9BURK</name>
<organism evidence="2 3">
    <name type="scientific">Burkholderia dolosa</name>
    <dbReference type="NCBI Taxonomy" id="152500"/>
    <lineage>
        <taxon>Bacteria</taxon>
        <taxon>Pseudomonadati</taxon>
        <taxon>Pseudomonadota</taxon>
        <taxon>Betaproteobacteria</taxon>
        <taxon>Burkholderiales</taxon>
        <taxon>Burkholderiaceae</taxon>
        <taxon>Burkholderia</taxon>
        <taxon>Burkholderia cepacia complex</taxon>
    </lineage>
</organism>
<gene>
    <name evidence="2" type="ORF">I6K02_23950</name>
</gene>